<dbReference type="Pfam" id="PF09339">
    <property type="entry name" value="HTH_IclR"/>
    <property type="match status" value="1"/>
</dbReference>
<dbReference type="AlphaFoldDB" id="A0A401YDX5"/>
<accession>A0A401YDX5</accession>
<reference evidence="6 7" key="1">
    <citation type="submission" date="2018-12" db="EMBL/GenBank/DDBJ databases">
        <title>Draft genome sequence of Embleya hyalina NBRC 13850T.</title>
        <authorList>
            <person name="Komaki H."/>
            <person name="Hosoyama A."/>
            <person name="Kimura A."/>
            <person name="Ichikawa N."/>
            <person name="Tamura T."/>
        </authorList>
    </citation>
    <scope>NUCLEOTIDE SEQUENCE [LARGE SCALE GENOMIC DNA]</scope>
    <source>
        <strain evidence="6 7">NBRC 13850</strain>
    </source>
</reference>
<keyword evidence="3" id="KW-0804">Transcription</keyword>
<dbReference type="PANTHER" id="PTHR30136:SF24">
    <property type="entry name" value="HTH-TYPE TRANSCRIPTIONAL REPRESSOR ALLR"/>
    <property type="match status" value="1"/>
</dbReference>
<dbReference type="PROSITE" id="PS51077">
    <property type="entry name" value="HTH_ICLR"/>
    <property type="match status" value="1"/>
</dbReference>
<dbReference type="InterPro" id="IPR014757">
    <property type="entry name" value="Tscrpt_reg_IclR_C"/>
</dbReference>
<dbReference type="InterPro" id="IPR036388">
    <property type="entry name" value="WH-like_DNA-bd_sf"/>
</dbReference>
<dbReference type="InterPro" id="IPR036390">
    <property type="entry name" value="WH_DNA-bd_sf"/>
</dbReference>
<dbReference type="SMART" id="SM00346">
    <property type="entry name" value="HTH_ICLR"/>
    <property type="match status" value="1"/>
</dbReference>
<dbReference type="GO" id="GO:0003700">
    <property type="term" value="F:DNA-binding transcription factor activity"/>
    <property type="evidence" value="ECO:0007669"/>
    <property type="project" value="TreeGrafter"/>
</dbReference>
<evidence type="ECO:0000256" key="3">
    <source>
        <dbReference type="ARBA" id="ARBA00023163"/>
    </source>
</evidence>
<name>A0A401YDX5_9ACTN</name>
<evidence type="ECO:0000256" key="1">
    <source>
        <dbReference type="ARBA" id="ARBA00023015"/>
    </source>
</evidence>
<dbReference type="Proteomes" id="UP000286931">
    <property type="component" value="Unassembled WGS sequence"/>
</dbReference>
<evidence type="ECO:0000259" key="5">
    <source>
        <dbReference type="PROSITE" id="PS51078"/>
    </source>
</evidence>
<feature type="domain" description="IclR-ED" evidence="5">
    <location>
        <begin position="75"/>
        <end position="261"/>
    </location>
</feature>
<evidence type="ECO:0000313" key="6">
    <source>
        <dbReference type="EMBL" id="GCD92809.1"/>
    </source>
</evidence>
<dbReference type="OrthoDB" id="8479143at2"/>
<dbReference type="InterPro" id="IPR050707">
    <property type="entry name" value="HTH_MetabolicPath_Reg"/>
</dbReference>
<dbReference type="GO" id="GO:0045892">
    <property type="term" value="P:negative regulation of DNA-templated transcription"/>
    <property type="evidence" value="ECO:0007669"/>
    <property type="project" value="TreeGrafter"/>
</dbReference>
<dbReference type="GO" id="GO:0003677">
    <property type="term" value="F:DNA binding"/>
    <property type="evidence" value="ECO:0007669"/>
    <property type="project" value="UniProtKB-KW"/>
</dbReference>
<proteinExistence type="predicted"/>
<dbReference type="InterPro" id="IPR005471">
    <property type="entry name" value="Tscrpt_reg_IclR_N"/>
</dbReference>
<gene>
    <name evidence="6" type="ORF">EHYA_00451</name>
</gene>
<dbReference type="InterPro" id="IPR029016">
    <property type="entry name" value="GAF-like_dom_sf"/>
</dbReference>
<sequence>MNPAERTPKQPTLQTVDRALTFLEYVAAAPEPPTVQQVSEALGLNITTCYHLLRTLVARGYIARHENLTLTLGDGVGALFRAYQRRFDIDDNLKGCVDKLAAQTAETSYFSAVEGNRVILRILVEGSQPLRVSGLFVGRSGDEHLRSSGKAVLAHLDDERRAAVMANCVEGRSETDASALVEKLDRDLRTTRERGWSLDEQDSDIGISSVGAPVFDARREVYGAVGIVVPTTRMEKHRQRYVECVTATAAAMTALLEAAGVR</sequence>
<dbReference type="Pfam" id="PF01614">
    <property type="entry name" value="IclR_C"/>
    <property type="match status" value="1"/>
</dbReference>
<keyword evidence="2" id="KW-0238">DNA-binding</keyword>
<comment type="caution">
    <text evidence="6">The sequence shown here is derived from an EMBL/GenBank/DDBJ whole genome shotgun (WGS) entry which is preliminary data.</text>
</comment>
<dbReference type="EMBL" id="BIFH01000013">
    <property type="protein sequence ID" value="GCD92809.1"/>
    <property type="molecule type" value="Genomic_DNA"/>
</dbReference>
<protein>
    <submittedName>
        <fullName evidence="6">IclR family transcriptional regulator</fullName>
    </submittedName>
</protein>
<organism evidence="6 7">
    <name type="scientific">Embleya hyalina</name>
    <dbReference type="NCBI Taxonomy" id="516124"/>
    <lineage>
        <taxon>Bacteria</taxon>
        <taxon>Bacillati</taxon>
        <taxon>Actinomycetota</taxon>
        <taxon>Actinomycetes</taxon>
        <taxon>Kitasatosporales</taxon>
        <taxon>Streptomycetaceae</taxon>
        <taxon>Embleya</taxon>
    </lineage>
</organism>
<feature type="domain" description="HTH iclR-type" evidence="4">
    <location>
        <begin position="13"/>
        <end position="74"/>
    </location>
</feature>
<evidence type="ECO:0000259" key="4">
    <source>
        <dbReference type="PROSITE" id="PS51077"/>
    </source>
</evidence>
<dbReference type="Gene3D" id="3.30.450.40">
    <property type="match status" value="1"/>
</dbReference>
<evidence type="ECO:0000256" key="2">
    <source>
        <dbReference type="ARBA" id="ARBA00023125"/>
    </source>
</evidence>
<dbReference type="RefSeq" id="WP_126635128.1">
    <property type="nucleotide sequence ID" value="NZ_BIFH01000013.1"/>
</dbReference>
<keyword evidence="7" id="KW-1185">Reference proteome</keyword>
<dbReference type="SUPFAM" id="SSF46785">
    <property type="entry name" value="Winged helix' DNA-binding domain"/>
    <property type="match status" value="1"/>
</dbReference>
<dbReference type="Gene3D" id="1.10.10.10">
    <property type="entry name" value="Winged helix-like DNA-binding domain superfamily/Winged helix DNA-binding domain"/>
    <property type="match status" value="1"/>
</dbReference>
<dbReference type="PROSITE" id="PS51078">
    <property type="entry name" value="ICLR_ED"/>
    <property type="match status" value="1"/>
</dbReference>
<dbReference type="PANTHER" id="PTHR30136">
    <property type="entry name" value="HELIX-TURN-HELIX TRANSCRIPTIONAL REGULATOR, ICLR FAMILY"/>
    <property type="match status" value="1"/>
</dbReference>
<evidence type="ECO:0000313" key="7">
    <source>
        <dbReference type="Proteomes" id="UP000286931"/>
    </source>
</evidence>
<dbReference type="SUPFAM" id="SSF55781">
    <property type="entry name" value="GAF domain-like"/>
    <property type="match status" value="1"/>
</dbReference>
<keyword evidence="1" id="KW-0805">Transcription regulation</keyword>